<protein>
    <submittedName>
        <fullName evidence="9">ATP-binding cassette domain-containing protein</fullName>
    </submittedName>
</protein>
<feature type="domain" description="ABC transporter" evidence="8">
    <location>
        <begin position="21"/>
        <end position="261"/>
    </location>
</feature>
<evidence type="ECO:0000256" key="1">
    <source>
        <dbReference type="ARBA" id="ARBA00022448"/>
    </source>
</evidence>
<evidence type="ECO:0000256" key="5">
    <source>
        <dbReference type="ARBA" id="ARBA00022967"/>
    </source>
</evidence>
<dbReference type="SMART" id="SM00382">
    <property type="entry name" value="AAA"/>
    <property type="match status" value="1"/>
</dbReference>
<dbReference type="InterPro" id="IPR003593">
    <property type="entry name" value="AAA+_ATPase"/>
</dbReference>
<dbReference type="PANTHER" id="PTHR43166">
    <property type="entry name" value="AMINO ACID IMPORT ATP-BINDING PROTEIN"/>
    <property type="match status" value="1"/>
</dbReference>
<dbReference type="EMBL" id="JASXSX010000001">
    <property type="protein sequence ID" value="MDT3766657.1"/>
    <property type="molecule type" value="Genomic_DNA"/>
</dbReference>
<keyword evidence="4 9" id="KW-0067">ATP-binding</keyword>
<keyword evidence="5" id="KW-1278">Translocase</keyword>
<evidence type="ECO:0000256" key="7">
    <source>
        <dbReference type="ARBA" id="ARBA00023136"/>
    </source>
</evidence>
<evidence type="ECO:0000256" key="2">
    <source>
        <dbReference type="ARBA" id="ARBA00022475"/>
    </source>
</evidence>
<dbReference type="InterPro" id="IPR027417">
    <property type="entry name" value="P-loop_NTPase"/>
</dbReference>
<dbReference type="GO" id="GO:0005524">
    <property type="term" value="F:ATP binding"/>
    <property type="evidence" value="ECO:0007669"/>
    <property type="project" value="UniProtKB-KW"/>
</dbReference>
<dbReference type="Proteomes" id="UP001247542">
    <property type="component" value="Unassembled WGS sequence"/>
</dbReference>
<keyword evidence="6" id="KW-0029">Amino-acid transport</keyword>
<accession>A0ABU3IAY8</accession>
<evidence type="ECO:0000256" key="3">
    <source>
        <dbReference type="ARBA" id="ARBA00022741"/>
    </source>
</evidence>
<dbReference type="InterPro" id="IPR050086">
    <property type="entry name" value="MetN_ABC_transporter-like"/>
</dbReference>
<dbReference type="RefSeq" id="WP_313273689.1">
    <property type="nucleotide sequence ID" value="NZ_JASXSX010000001.1"/>
</dbReference>
<gene>
    <name evidence="9" type="ORF">QS713_01050</name>
</gene>
<keyword evidence="3" id="KW-0547">Nucleotide-binding</keyword>
<evidence type="ECO:0000313" key="10">
    <source>
        <dbReference type="Proteomes" id="UP001247542"/>
    </source>
</evidence>
<evidence type="ECO:0000313" key="9">
    <source>
        <dbReference type="EMBL" id="MDT3766657.1"/>
    </source>
</evidence>
<organism evidence="9 10">
    <name type="scientific">Gleimia hominis</name>
    <dbReference type="NCBI Taxonomy" id="595468"/>
    <lineage>
        <taxon>Bacteria</taxon>
        <taxon>Bacillati</taxon>
        <taxon>Actinomycetota</taxon>
        <taxon>Actinomycetes</taxon>
        <taxon>Actinomycetales</taxon>
        <taxon>Actinomycetaceae</taxon>
        <taxon>Gleimia</taxon>
    </lineage>
</organism>
<evidence type="ECO:0000256" key="4">
    <source>
        <dbReference type="ARBA" id="ARBA00022840"/>
    </source>
</evidence>
<dbReference type="Pfam" id="PF00005">
    <property type="entry name" value="ABC_tran"/>
    <property type="match status" value="1"/>
</dbReference>
<comment type="caution">
    <text evidence="9">The sequence shown here is derived from an EMBL/GenBank/DDBJ whole genome shotgun (WGS) entry which is preliminary data.</text>
</comment>
<dbReference type="Gene3D" id="3.40.50.300">
    <property type="entry name" value="P-loop containing nucleotide triphosphate hydrolases"/>
    <property type="match status" value="1"/>
</dbReference>
<sequence>MLPEHAGQTSPEDGHTPGTLIELRDLTKKYPVRGGNEVVALDHVNLSVERGSIHGIVGQSGAGKSTLIRCLTALESPTEGSVTLGGVELTKLGHAQLREERRSIGMVFQSANLLDARTALANVEYPMKVAGTPKHERRERAQKLLELVGLGNRGTSYPAQLSGGQRQRVGIARALAAKPKVVLCDEPTSALDSESTRQVLNLLAQIRDEMGVTIIIITHEMGVVRAICDSATLLEHGKIVESGSIEQIVANPSSKLAQELVPMPSLAEEAVAQDLTIIDTMFTSTPGVPTGSTVMSLASRMGADVLAGTFESFSNVQVGRLALGVPQYHADKIIETLKNNQVYAEVRA</sequence>
<keyword evidence="7" id="KW-0472">Membrane</keyword>
<dbReference type="InterPro" id="IPR017871">
    <property type="entry name" value="ABC_transporter-like_CS"/>
</dbReference>
<dbReference type="InterPro" id="IPR003439">
    <property type="entry name" value="ABC_transporter-like_ATP-bd"/>
</dbReference>
<dbReference type="PANTHER" id="PTHR43166:SF30">
    <property type="entry name" value="METHIONINE IMPORT ATP-BINDING PROTEIN METN"/>
    <property type="match status" value="1"/>
</dbReference>
<keyword evidence="2" id="KW-1003">Cell membrane</keyword>
<name>A0ABU3IAY8_9ACTO</name>
<proteinExistence type="predicted"/>
<reference evidence="9 10" key="1">
    <citation type="submission" date="2023-06" db="EMBL/GenBank/DDBJ databases">
        <title>Draft genome sequence of Gleimia hominis type strain CCUG 57540T.</title>
        <authorList>
            <person name="Salva-Serra F."/>
            <person name="Cardew S."/>
            <person name="Jensie Markopoulos S."/>
            <person name="Ohlen M."/>
            <person name="Inganas E."/>
            <person name="Svensson-Stadler L."/>
            <person name="Moore E.R.B."/>
        </authorList>
    </citation>
    <scope>NUCLEOTIDE SEQUENCE [LARGE SCALE GENOMIC DNA]</scope>
    <source>
        <strain evidence="9 10">CCUG 57540</strain>
    </source>
</reference>
<dbReference type="PROSITE" id="PS50893">
    <property type="entry name" value="ABC_TRANSPORTER_2"/>
    <property type="match status" value="1"/>
</dbReference>
<evidence type="ECO:0000256" key="6">
    <source>
        <dbReference type="ARBA" id="ARBA00022970"/>
    </source>
</evidence>
<evidence type="ECO:0000259" key="8">
    <source>
        <dbReference type="PROSITE" id="PS50893"/>
    </source>
</evidence>
<keyword evidence="1" id="KW-0813">Transport</keyword>
<keyword evidence="10" id="KW-1185">Reference proteome</keyword>
<dbReference type="PROSITE" id="PS00211">
    <property type="entry name" value="ABC_TRANSPORTER_1"/>
    <property type="match status" value="1"/>
</dbReference>
<dbReference type="SUPFAM" id="SSF52540">
    <property type="entry name" value="P-loop containing nucleoside triphosphate hydrolases"/>
    <property type="match status" value="1"/>
</dbReference>